<keyword evidence="2" id="KW-1185">Reference proteome</keyword>
<evidence type="ECO:0000313" key="2">
    <source>
        <dbReference type="Proteomes" id="UP000265703"/>
    </source>
</evidence>
<name>A0A397TAD0_9GLOM</name>
<protein>
    <submittedName>
        <fullName evidence="1">Uncharacterized protein</fullName>
    </submittedName>
</protein>
<proteinExistence type="predicted"/>
<reference evidence="1 2" key="1">
    <citation type="submission" date="2018-06" db="EMBL/GenBank/DDBJ databases">
        <title>Comparative genomics reveals the genomic features of Rhizophagus irregularis, R. cerebriforme, R. diaphanum and Gigaspora rosea, and their symbiotic lifestyle signature.</title>
        <authorList>
            <person name="Morin E."/>
            <person name="San Clemente H."/>
            <person name="Chen E.C.H."/>
            <person name="De La Providencia I."/>
            <person name="Hainaut M."/>
            <person name="Kuo A."/>
            <person name="Kohler A."/>
            <person name="Murat C."/>
            <person name="Tang N."/>
            <person name="Roy S."/>
            <person name="Loubradou J."/>
            <person name="Henrissat B."/>
            <person name="Grigoriev I.V."/>
            <person name="Corradi N."/>
            <person name="Roux C."/>
            <person name="Martin F.M."/>
        </authorList>
    </citation>
    <scope>NUCLEOTIDE SEQUENCE [LARGE SCALE GENOMIC DNA]</scope>
    <source>
        <strain evidence="1 2">DAOM 227022</strain>
    </source>
</reference>
<dbReference type="Proteomes" id="UP000265703">
    <property type="component" value="Unassembled WGS sequence"/>
</dbReference>
<dbReference type="AlphaFoldDB" id="A0A397TAD0"/>
<organism evidence="1 2">
    <name type="scientific">Glomus cerebriforme</name>
    <dbReference type="NCBI Taxonomy" id="658196"/>
    <lineage>
        <taxon>Eukaryota</taxon>
        <taxon>Fungi</taxon>
        <taxon>Fungi incertae sedis</taxon>
        <taxon>Mucoromycota</taxon>
        <taxon>Glomeromycotina</taxon>
        <taxon>Glomeromycetes</taxon>
        <taxon>Glomerales</taxon>
        <taxon>Glomeraceae</taxon>
        <taxon>Glomus</taxon>
    </lineage>
</organism>
<evidence type="ECO:0000313" key="1">
    <source>
        <dbReference type="EMBL" id="RIA95223.1"/>
    </source>
</evidence>
<dbReference type="OrthoDB" id="2443214at2759"/>
<comment type="caution">
    <text evidence="1">The sequence shown here is derived from an EMBL/GenBank/DDBJ whole genome shotgun (WGS) entry which is preliminary data.</text>
</comment>
<accession>A0A397TAD0</accession>
<dbReference type="EMBL" id="QKYT01000065">
    <property type="protein sequence ID" value="RIA95223.1"/>
    <property type="molecule type" value="Genomic_DNA"/>
</dbReference>
<gene>
    <name evidence="1" type="ORF">C1645_816952</name>
</gene>
<sequence>MHKLKISDILMGKCKKKPKAREMQVRKVPAANHLITTICYPEGPNKGKYFIIIQQQKVEGLFNKLDLKTHPNMLLSVKQSKLRLSSNKIAKEDYTDGLKEIRAKRNVTKKIPLQEIQLQQYGSNIASNLLISYYINFKKY</sequence>